<evidence type="ECO:0000256" key="14">
    <source>
        <dbReference type="ARBA" id="ARBA00049057"/>
    </source>
</evidence>
<comment type="subcellular location">
    <subcellularLocation>
        <location evidence="1">Cytoplasm</location>
    </subcellularLocation>
</comment>
<dbReference type="SUPFAM" id="SSF56042">
    <property type="entry name" value="PurM C-terminal domain-like"/>
    <property type="match status" value="1"/>
</dbReference>
<name>A0A3B1DJY4_9ZZZZ</name>
<evidence type="ECO:0000256" key="1">
    <source>
        <dbReference type="ARBA" id="ARBA00004496"/>
    </source>
</evidence>
<evidence type="ECO:0000256" key="9">
    <source>
        <dbReference type="ARBA" id="ARBA00022755"/>
    </source>
</evidence>
<dbReference type="GO" id="GO:0004641">
    <property type="term" value="F:phosphoribosylformylglycinamidine cyclo-ligase activity"/>
    <property type="evidence" value="ECO:0007669"/>
    <property type="project" value="UniProtKB-EC"/>
</dbReference>
<comment type="similarity">
    <text evidence="3">Belongs to the AIR synthase family.</text>
</comment>
<evidence type="ECO:0000256" key="7">
    <source>
        <dbReference type="ARBA" id="ARBA00022598"/>
    </source>
</evidence>
<dbReference type="CDD" id="cd02196">
    <property type="entry name" value="PurM"/>
    <property type="match status" value="1"/>
</dbReference>
<reference evidence="17" key="1">
    <citation type="submission" date="2018-06" db="EMBL/GenBank/DDBJ databases">
        <authorList>
            <person name="Zhirakovskaya E."/>
        </authorList>
    </citation>
    <scope>NUCLEOTIDE SEQUENCE</scope>
</reference>
<dbReference type="EC" id="6.3.3.1" evidence="4"/>
<keyword evidence="7 17" id="KW-0436">Ligase</keyword>
<organism evidence="17">
    <name type="scientific">hydrothermal vent metagenome</name>
    <dbReference type="NCBI Taxonomy" id="652676"/>
    <lineage>
        <taxon>unclassified sequences</taxon>
        <taxon>metagenomes</taxon>
        <taxon>ecological metagenomes</taxon>
    </lineage>
</organism>
<dbReference type="FunFam" id="3.30.1330.10:FF:000001">
    <property type="entry name" value="Phosphoribosylformylglycinamidine cyclo-ligase"/>
    <property type="match status" value="1"/>
</dbReference>
<protein>
    <recommendedName>
        <fullName evidence="5">Phosphoribosylformylglycinamidine cyclo-ligase</fullName>
        <ecNumber evidence="4">6.3.3.1</ecNumber>
    </recommendedName>
    <alternativeName>
        <fullName evidence="12">AIR synthase</fullName>
    </alternativeName>
    <alternativeName>
        <fullName evidence="13">AIRS</fullName>
    </alternativeName>
    <alternativeName>
        <fullName evidence="11">Phosphoribosyl-aminoimidazole synthetase</fullName>
    </alternativeName>
</protein>
<dbReference type="GO" id="GO:0006189">
    <property type="term" value="P:'de novo' IMP biosynthetic process"/>
    <property type="evidence" value="ECO:0007669"/>
    <property type="project" value="UniProtKB-UniPathway"/>
</dbReference>
<evidence type="ECO:0000259" key="16">
    <source>
        <dbReference type="Pfam" id="PF02769"/>
    </source>
</evidence>
<gene>
    <name evidence="17" type="ORF">MNBD_NITROSPIRAE01-1844</name>
</gene>
<comment type="catalytic activity">
    <reaction evidence="14">
        <text>2-formamido-N(1)-(5-O-phospho-beta-D-ribosyl)acetamidine + ATP = 5-amino-1-(5-phospho-beta-D-ribosyl)imidazole + ADP + phosphate + H(+)</text>
        <dbReference type="Rhea" id="RHEA:23032"/>
        <dbReference type="ChEBI" id="CHEBI:15378"/>
        <dbReference type="ChEBI" id="CHEBI:30616"/>
        <dbReference type="ChEBI" id="CHEBI:43474"/>
        <dbReference type="ChEBI" id="CHEBI:137981"/>
        <dbReference type="ChEBI" id="CHEBI:147287"/>
        <dbReference type="ChEBI" id="CHEBI:456216"/>
        <dbReference type="EC" id="6.3.3.1"/>
    </reaction>
</comment>
<proteinExistence type="inferred from homology"/>
<evidence type="ECO:0000256" key="5">
    <source>
        <dbReference type="ARBA" id="ARBA00020367"/>
    </source>
</evidence>
<evidence type="ECO:0000313" key="17">
    <source>
        <dbReference type="EMBL" id="VAX31995.1"/>
    </source>
</evidence>
<dbReference type="HAMAP" id="MF_00741">
    <property type="entry name" value="AIRS"/>
    <property type="match status" value="1"/>
</dbReference>
<dbReference type="InterPro" id="IPR036676">
    <property type="entry name" value="PurM-like_C_sf"/>
</dbReference>
<dbReference type="EMBL" id="UOGF01000081">
    <property type="protein sequence ID" value="VAX31995.1"/>
    <property type="molecule type" value="Genomic_DNA"/>
</dbReference>
<dbReference type="GO" id="GO:0004637">
    <property type="term" value="F:phosphoribosylamine-glycine ligase activity"/>
    <property type="evidence" value="ECO:0007669"/>
    <property type="project" value="TreeGrafter"/>
</dbReference>
<feature type="domain" description="PurM-like C-terminal" evidence="16">
    <location>
        <begin position="175"/>
        <end position="341"/>
    </location>
</feature>
<sequence length="343" mass="36317">MSQEAYKNAGVDIEAGNEVVQGIKPWVKSTLRPEVLSGLGGFSGLFSLGTKKYKHPVLVSGTDGVGTKLRIAFLTGRHDTVGIDLVAMCVNDIIVSGAEPLFFLDYFATGKLQPEVTVEVIKGISIGCREAGCALIGGETAEMPASYPPGEYDLAGFSVGVVDKSKIIDGRKIKPKDVLIGLASSGLHSNAFSLARQILFEKAGLSVNDQVPELSTSLGEALLTPTRIYVKAIRRLLKRIPLKGIAHITGGGITDNLPRIFPEGVSAKVNLGAWTFPTIFELLKEKGALDPFEMLATFNMGIGMIVVVSSSDVDAALGILKRLGQEATVIGQMVAGTGQVIYD</sequence>
<dbReference type="GO" id="GO:0005524">
    <property type="term" value="F:ATP binding"/>
    <property type="evidence" value="ECO:0007669"/>
    <property type="project" value="UniProtKB-KW"/>
</dbReference>
<dbReference type="SUPFAM" id="SSF55326">
    <property type="entry name" value="PurM N-terminal domain-like"/>
    <property type="match status" value="1"/>
</dbReference>
<evidence type="ECO:0000256" key="10">
    <source>
        <dbReference type="ARBA" id="ARBA00022840"/>
    </source>
</evidence>
<dbReference type="InterPro" id="IPR016188">
    <property type="entry name" value="PurM-like_N"/>
</dbReference>
<feature type="domain" description="PurM-like N-terminal" evidence="15">
    <location>
        <begin position="58"/>
        <end position="162"/>
    </location>
</feature>
<evidence type="ECO:0000256" key="2">
    <source>
        <dbReference type="ARBA" id="ARBA00004686"/>
    </source>
</evidence>
<evidence type="ECO:0000256" key="4">
    <source>
        <dbReference type="ARBA" id="ARBA00013047"/>
    </source>
</evidence>
<dbReference type="GO" id="GO:0005829">
    <property type="term" value="C:cytosol"/>
    <property type="evidence" value="ECO:0007669"/>
    <property type="project" value="TreeGrafter"/>
</dbReference>
<dbReference type="InterPro" id="IPR004733">
    <property type="entry name" value="PurM_cligase"/>
</dbReference>
<dbReference type="AlphaFoldDB" id="A0A3B1DJY4"/>
<keyword evidence="8" id="KW-0547">Nucleotide-binding</keyword>
<dbReference type="UniPathway" id="UPA00074">
    <property type="reaction ID" value="UER00129"/>
</dbReference>
<dbReference type="GO" id="GO:0046084">
    <property type="term" value="P:adenine biosynthetic process"/>
    <property type="evidence" value="ECO:0007669"/>
    <property type="project" value="TreeGrafter"/>
</dbReference>
<evidence type="ECO:0000256" key="11">
    <source>
        <dbReference type="ARBA" id="ARBA00031908"/>
    </source>
</evidence>
<accession>A0A3B1DJY4</accession>
<dbReference type="InterPro" id="IPR036921">
    <property type="entry name" value="PurM-like_N_sf"/>
</dbReference>
<comment type="pathway">
    <text evidence="2">Purine metabolism; IMP biosynthesis via de novo pathway; 5-amino-1-(5-phospho-D-ribosyl)imidazole from N(2)-formyl-N(1)-(5-phospho-D-ribosyl)glycinamide: step 2/2.</text>
</comment>
<dbReference type="Pfam" id="PF00586">
    <property type="entry name" value="AIRS"/>
    <property type="match status" value="1"/>
</dbReference>
<dbReference type="PANTHER" id="PTHR10520:SF12">
    <property type="entry name" value="TRIFUNCTIONAL PURINE BIOSYNTHETIC PROTEIN ADENOSINE-3"/>
    <property type="match status" value="1"/>
</dbReference>
<evidence type="ECO:0000256" key="3">
    <source>
        <dbReference type="ARBA" id="ARBA00010280"/>
    </source>
</evidence>
<dbReference type="PANTHER" id="PTHR10520">
    <property type="entry name" value="TRIFUNCTIONAL PURINE BIOSYNTHETIC PROTEIN ADENOSINE-3-RELATED"/>
    <property type="match status" value="1"/>
</dbReference>
<dbReference type="Pfam" id="PF02769">
    <property type="entry name" value="AIRS_C"/>
    <property type="match status" value="1"/>
</dbReference>
<keyword evidence="10" id="KW-0067">ATP-binding</keyword>
<dbReference type="FunFam" id="3.90.650.10:FF:000011">
    <property type="entry name" value="Phosphoribosylformylglycinamidine cyclo-ligase"/>
    <property type="match status" value="1"/>
</dbReference>
<keyword evidence="6" id="KW-0963">Cytoplasm</keyword>
<dbReference type="Gene3D" id="3.30.1330.10">
    <property type="entry name" value="PurM-like, N-terminal domain"/>
    <property type="match status" value="1"/>
</dbReference>
<evidence type="ECO:0000256" key="8">
    <source>
        <dbReference type="ARBA" id="ARBA00022741"/>
    </source>
</evidence>
<dbReference type="NCBIfam" id="TIGR00878">
    <property type="entry name" value="purM"/>
    <property type="match status" value="1"/>
</dbReference>
<keyword evidence="9" id="KW-0658">Purine biosynthesis</keyword>
<evidence type="ECO:0000256" key="12">
    <source>
        <dbReference type="ARBA" id="ARBA00032931"/>
    </source>
</evidence>
<evidence type="ECO:0000259" key="15">
    <source>
        <dbReference type="Pfam" id="PF00586"/>
    </source>
</evidence>
<evidence type="ECO:0000256" key="13">
    <source>
        <dbReference type="ARBA" id="ARBA00033093"/>
    </source>
</evidence>
<dbReference type="InterPro" id="IPR010918">
    <property type="entry name" value="PurM-like_C_dom"/>
</dbReference>
<dbReference type="Gene3D" id="3.90.650.10">
    <property type="entry name" value="PurM-like C-terminal domain"/>
    <property type="match status" value="1"/>
</dbReference>
<evidence type="ECO:0000256" key="6">
    <source>
        <dbReference type="ARBA" id="ARBA00022490"/>
    </source>
</evidence>